<feature type="transmembrane region" description="Helical" evidence="5">
    <location>
        <begin position="20"/>
        <end position="43"/>
    </location>
</feature>
<dbReference type="InterPro" id="IPR013525">
    <property type="entry name" value="ABC2_TM"/>
</dbReference>
<dbReference type="PANTHER" id="PTHR43077">
    <property type="entry name" value="TRANSPORT PERMEASE YVFS-RELATED"/>
    <property type="match status" value="1"/>
</dbReference>
<name>A0A2W0CVS3_9BACL</name>
<evidence type="ECO:0000256" key="1">
    <source>
        <dbReference type="ARBA" id="ARBA00004141"/>
    </source>
</evidence>
<dbReference type="Gene3D" id="3.40.1710.10">
    <property type="entry name" value="abc type-2 transporter like domain"/>
    <property type="match status" value="1"/>
</dbReference>
<sequence length="763" mass="79657">MKSLSVFFKDVGSAVRNPKVLIPVIAVMFIPILYSGIYLAAYWDPYGHVDQMPVAVVNLDKGAELEGKSLQVGDDLVDELKKNKDFEWEFVNASQAKEGMQNDKYYMQITIPENFSSQATTLLDDQPQPAELIYEPNGNYSFVGAQIGKTAIKDLKAKVSAKVTEAYAETLLDKFSEVSDGLAEAGDGAGELNTGAGKLDDGAVKLKDNLAKLASGTLELQDGLSPLSDGVDALHSGATKLESGTTSLVSGLQQLQAAASDQLQSGADQLKDGSDKLQAGLQSSLDGTGKLQAGLQSSEQGSAKLSEGLQSAVQGSGTLASGLQSAVDGSSKVADGAQGVADGLKQLAASNPELAASEDVQKLLAASEAVAEGSAQLHESEQKLAQGANQLHEGNQQLAAGATELHGGQQQLLAGADQLVDGQQQLLAGANQLSEGGAKLSDGLKQFSGKLGEAASGGTQLVNGAKQLGTGTSALQTGVGKLSGGVSSLTDGSKQLGDGAGELANGLTELKDGSSELATKLNDAAQKTSEVKKTDDVVNMFAEPINSAENEAESVSNYGTGLTPFFLSIGLFVGSLISTIILKMRDTSVPGASGWSRFVSRTLVFGSMSIFQSVIVASFMLYGLGLETHSVGLFYLFTIITGLTFMLIVQALVTWLDLPGRYVVILLLVFQLAASAGTFPVELIPSWLQAFSPWLPMTHSIMGFKAVVSSGNFDVMWHQAGILAIYAGVSVLLTLAYFLWSGRRPKKEAEMTDSAESGQVVTA</sequence>
<reference evidence="7 8" key="1">
    <citation type="submission" date="2018-01" db="EMBL/GenBank/DDBJ databases">
        <title>Genome sequence of the PGP bacterium Paenibacillus illinoisensis E3.</title>
        <authorList>
            <person name="Rolli E."/>
            <person name="Marasco R."/>
            <person name="Bessem C."/>
            <person name="Michoud G."/>
            <person name="Gaiarsa S."/>
            <person name="Borin S."/>
            <person name="Daffonchio D."/>
        </authorList>
    </citation>
    <scope>NUCLEOTIDE SEQUENCE [LARGE SCALE GENOMIC DNA]</scope>
    <source>
        <strain evidence="7 8">E3</strain>
    </source>
</reference>
<evidence type="ECO:0000256" key="2">
    <source>
        <dbReference type="ARBA" id="ARBA00022692"/>
    </source>
</evidence>
<dbReference type="Gene3D" id="1.10.287.950">
    <property type="entry name" value="Methyl-accepting chemotaxis protein"/>
    <property type="match status" value="1"/>
</dbReference>
<proteinExistence type="predicted"/>
<dbReference type="EMBL" id="PRLG01000021">
    <property type="protein sequence ID" value="PYY27741.1"/>
    <property type="molecule type" value="Genomic_DNA"/>
</dbReference>
<keyword evidence="3 5" id="KW-1133">Transmembrane helix</keyword>
<dbReference type="Pfam" id="PF12698">
    <property type="entry name" value="ABC2_membrane_3"/>
    <property type="match status" value="2"/>
</dbReference>
<feature type="domain" description="ABC-2 type transporter transmembrane" evidence="6">
    <location>
        <begin position="541"/>
        <end position="735"/>
    </location>
</feature>
<dbReference type="AlphaFoldDB" id="A0A2W0CVS3"/>
<dbReference type="SUPFAM" id="SSF58104">
    <property type="entry name" value="Methyl-accepting chemotaxis protein (MCP) signaling domain"/>
    <property type="match status" value="1"/>
</dbReference>
<comment type="caution">
    <text evidence="7">The sequence shown here is derived from an EMBL/GenBank/DDBJ whole genome shotgun (WGS) entry which is preliminary data.</text>
</comment>
<dbReference type="NCBIfam" id="TIGR03057">
    <property type="entry name" value="xxxLxxG_by_4"/>
    <property type="match status" value="4"/>
</dbReference>
<evidence type="ECO:0000259" key="6">
    <source>
        <dbReference type="Pfam" id="PF12698"/>
    </source>
</evidence>
<feature type="transmembrane region" description="Helical" evidence="5">
    <location>
        <begin position="562"/>
        <end position="582"/>
    </location>
</feature>
<evidence type="ECO:0000256" key="3">
    <source>
        <dbReference type="ARBA" id="ARBA00022989"/>
    </source>
</evidence>
<dbReference type="NCBIfam" id="TIGR03061">
    <property type="entry name" value="pip_yhgE_Nterm"/>
    <property type="match status" value="1"/>
</dbReference>
<protein>
    <submittedName>
        <fullName evidence="7">YhgE-Pip N-terminal domain-containing protein</fullName>
    </submittedName>
</protein>
<comment type="subcellular location">
    <subcellularLocation>
        <location evidence="1">Membrane</location>
        <topology evidence="1">Multi-pass membrane protein</topology>
    </subcellularLocation>
</comment>
<dbReference type="RefSeq" id="WP_110821421.1">
    <property type="nucleotide sequence ID" value="NZ_PRLG01000021.1"/>
</dbReference>
<evidence type="ECO:0000256" key="5">
    <source>
        <dbReference type="SAM" id="Phobius"/>
    </source>
</evidence>
<accession>A0A2W0CVS3</accession>
<evidence type="ECO:0000313" key="7">
    <source>
        <dbReference type="EMBL" id="PYY27741.1"/>
    </source>
</evidence>
<feature type="transmembrane region" description="Helical" evidence="5">
    <location>
        <begin position="663"/>
        <end position="688"/>
    </location>
</feature>
<dbReference type="InterPro" id="IPR017501">
    <property type="entry name" value="Phage_infect_YhgE_C"/>
</dbReference>
<dbReference type="GO" id="GO:0140359">
    <property type="term" value="F:ABC-type transporter activity"/>
    <property type="evidence" value="ECO:0007669"/>
    <property type="project" value="InterPro"/>
</dbReference>
<keyword evidence="4 5" id="KW-0472">Membrane</keyword>
<keyword evidence="2 5" id="KW-0812">Transmembrane</keyword>
<dbReference type="InterPro" id="IPR051328">
    <property type="entry name" value="T7SS_ABC-Transporter"/>
</dbReference>
<organism evidence="7 8">
    <name type="scientific">Paenibacillus illinoisensis</name>
    <dbReference type="NCBI Taxonomy" id="59845"/>
    <lineage>
        <taxon>Bacteria</taxon>
        <taxon>Bacillati</taxon>
        <taxon>Bacillota</taxon>
        <taxon>Bacilli</taxon>
        <taxon>Bacillales</taxon>
        <taxon>Paenibacillaceae</taxon>
        <taxon>Paenibacillus</taxon>
    </lineage>
</organism>
<feature type="transmembrane region" description="Helical" evidence="5">
    <location>
        <begin position="634"/>
        <end position="656"/>
    </location>
</feature>
<feature type="transmembrane region" description="Helical" evidence="5">
    <location>
        <begin position="603"/>
        <end position="622"/>
    </location>
</feature>
<dbReference type="InterPro" id="IPR017500">
    <property type="entry name" value="Phage_infect_YhgE_N"/>
</dbReference>
<gene>
    <name evidence="7" type="ORF">PIL02S_04404</name>
</gene>
<dbReference type="PANTHER" id="PTHR43077:SF5">
    <property type="entry name" value="PHAGE INFECTION PROTEIN"/>
    <property type="match status" value="1"/>
</dbReference>
<feature type="domain" description="ABC-2 type transporter transmembrane" evidence="6">
    <location>
        <begin position="26"/>
        <end position="158"/>
    </location>
</feature>
<evidence type="ECO:0000256" key="4">
    <source>
        <dbReference type="ARBA" id="ARBA00023136"/>
    </source>
</evidence>
<feature type="transmembrane region" description="Helical" evidence="5">
    <location>
        <begin position="720"/>
        <end position="740"/>
    </location>
</feature>
<dbReference type="InterPro" id="IPR023908">
    <property type="entry name" value="xxxLxxG_rpt"/>
</dbReference>
<dbReference type="GO" id="GO:0016020">
    <property type="term" value="C:membrane"/>
    <property type="evidence" value="ECO:0007669"/>
    <property type="project" value="UniProtKB-SubCell"/>
</dbReference>
<evidence type="ECO:0000313" key="8">
    <source>
        <dbReference type="Proteomes" id="UP000247459"/>
    </source>
</evidence>
<dbReference type="NCBIfam" id="TIGR03062">
    <property type="entry name" value="pip_yhgE_Cterm"/>
    <property type="match status" value="1"/>
</dbReference>
<dbReference type="Proteomes" id="UP000247459">
    <property type="component" value="Unassembled WGS sequence"/>
</dbReference>
<dbReference type="OrthoDB" id="9811483at2"/>